<feature type="transmembrane region" description="Helical" evidence="1">
    <location>
        <begin position="263"/>
        <end position="284"/>
    </location>
</feature>
<evidence type="ECO:0000313" key="2">
    <source>
        <dbReference type="EMBL" id="VVD28311.1"/>
    </source>
</evidence>
<keyword evidence="1" id="KW-1133">Transmembrane helix</keyword>
<evidence type="ECO:0000313" key="3">
    <source>
        <dbReference type="Proteomes" id="UP000325811"/>
    </source>
</evidence>
<reference evidence="2 3" key="1">
    <citation type="submission" date="2019-08" db="EMBL/GenBank/DDBJ databases">
        <authorList>
            <person name="Herpell B J."/>
        </authorList>
    </citation>
    <scope>NUCLEOTIDE SEQUENCE [LARGE SCALE GENOMIC DNA]</scope>
    <source>
        <strain evidence="3">Msb3</strain>
    </source>
</reference>
<feature type="transmembrane region" description="Helical" evidence="1">
    <location>
        <begin position="43"/>
        <end position="61"/>
    </location>
</feature>
<dbReference type="AlphaFoldDB" id="A0A5Q4ZBD7"/>
<feature type="transmembrane region" description="Helical" evidence="1">
    <location>
        <begin position="225"/>
        <end position="251"/>
    </location>
</feature>
<feature type="transmembrane region" description="Helical" evidence="1">
    <location>
        <begin position="376"/>
        <end position="395"/>
    </location>
</feature>
<keyword evidence="1" id="KW-0472">Membrane</keyword>
<dbReference type="KEGG" id="pdio:PDMSB3_1855"/>
<sequence>MMKKSDADYADAVLDVAVFLLVFIVGTAALFALLQGIHAPADFAASAPILGATVSAAITFVRSRAHAVWVTVAALLAIVASMSAATIFFDFSSDGLGYHANAIHELAEHFDFLKSSLAGHYAIYINSYPKISWFYAASLLRLTGNFEIGKSINFILMLASGLVTFSALRGSSVVPRSLAAICVALNPIAILQLFTHYVDGCMAAFLSIQILCIYGLFWNNGSRHLAIPLLLALIGAATLKDTGLVFSSVLLAGAFCISRIRKVPLGIGASGAAMLALTFVVLAVNPYVKNLVEGHHIFYPVMGVGRVENLISGQTTPQFHSLDRFTQLGLSVMGKTRNENPLDLATPRLPQLKAPFTVDAVEFTTAGGVDVRWGGWGPLFGGALLLAIASAVWSWRSVRRTAPLLAIVAVLCVISPESWWARLNPQLYVLVCLLAILALQEKRIAGYMLVAVLMVNSGIGAYESAIMMRNAAGYLKRATNELSDDHRKVLYWSERYENLQPMFDRLNLNFERVGPNGAGQLAAWPCKELLGELVCARP</sequence>
<feature type="transmembrane region" description="Helical" evidence="1">
    <location>
        <begin position="402"/>
        <end position="421"/>
    </location>
</feature>
<keyword evidence="1" id="KW-0812">Transmembrane</keyword>
<feature type="transmembrane region" description="Helical" evidence="1">
    <location>
        <begin position="201"/>
        <end position="219"/>
    </location>
</feature>
<dbReference type="EMBL" id="LR699553">
    <property type="protein sequence ID" value="VVD28311.1"/>
    <property type="molecule type" value="Genomic_DNA"/>
</dbReference>
<evidence type="ECO:0000256" key="1">
    <source>
        <dbReference type="SAM" id="Phobius"/>
    </source>
</evidence>
<dbReference type="RefSeq" id="WP_165185765.1">
    <property type="nucleotide sequence ID" value="NZ_LR699553.1"/>
</dbReference>
<feature type="transmembrane region" description="Helical" evidence="1">
    <location>
        <begin position="121"/>
        <end position="140"/>
    </location>
</feature>
<feature type="transmembrane region" description="Helical" evidence="1">
    <location>
        <begin position="12"/>
        <end position="37"/>
    </location>
</feature>
<organism evidence="2 3">
    <name type="scientific">Paraburkholderia dioscoreae</name>
    <dbReference type="NCBI Taxonomy" id="2604047"/>
    <lineage>
        <taxon>Bacteria</taxon>
        <taxon>Pseudomonadati</taxon>
        <taxon>Pseudomonadota</taxon>
        <taxon>Betaproteobacteria</taxon>
        <taxon>Burkholderiales</taxon>
        <taxon>Burkholderiaceae</taxon>
        <taxon>Paraburkholderia</taxon>
    </lineage>
</organism>
<gene>
    <name evidence="2" type="ORF">PDMSB3_1855</name>
</gene>
<name>A0A5Q4ZBD7_9BURK</name>
<proteinExistence type="predicted"/>
<keyword evidence="3" id="KW-1185">Reference proteome</keyword>
<feature type="transmembrane region" description="Helical" evidence="1">
    <location>
        <begin position="152"/>
        <end position="171"/>
    </location>
</feature>
<accession>A0A5Q4ZBD7</accession>
<feature type="transmembrane region" description="Helical" evidence="1">
    <location>
        <begin position="444"/>
        <end position="462"/>
    </location>
</feature>
<protein>
    <recommendedName>
        <fullName evidence="4">Glycosyltransferase RgtA/B/C/D-like domain-containing protein</fullName>
    </recommendedName>
</protein>
<dbReference type="Proteomes" id="UP000325811">
    <property type="component" value="Chromosome I"/>
</dbReference>
<feature type="transmembrane region" description="Helical" evidence="1">
    <location>
        <begin position="68"/>
        <end position="89"/>
    </location>
</feature>
<evidence type="ECO:0008006" key="4">
    <source>
        <dbReference type="Google" id="ProtNLM"/>
    </source>
</evidence>
<feature type="transmembrane region" description="Helical" evidence="1">
    <location>
        <begin position="177"/>
        <end position="194"/>
    </location>
</feature>